<comment type="caution">
    <text evidence="1">The sequence shown here is derived from an EMBL/GenBank/DDBJ whole genome shotgun (WGS) entry which is preliminary data.</text>
</comment>
<organism evidence="1 2">
    <name type="scientific">Methylobacterium planeticum</name>
    <dbReference type="NCBI Taxonomy" id="2615211"/>
    <lineage>
        <taxon>Bacteria</taxon>
        <taxon>Pseudomonadati</taxon>
        <taxon>Pseudomonadota</taxon>
        <taxon>Alphaproteobacteria</taxon>
        <taxon>Hyphomicrobiales</taxon>
        <taxon>Methylobacteriaceae</taxon>
        <taxon>Methylobacterium</taxon>
    </lineage>
</organism>
<protein>
    <submittedName>
        <fullName evidence="1">Uncharacterized protein</fullName>
    </submittedName>
</protein>
<reference evidence="1 2" key="1">
    <citation type="submission" date="2019-09" db="EMBL/GenBank/DDBJ databases">
        <title>YIM 132548 draft genome.</title>
        <authorList>
            <person name="Jiang L."/>
        </authorList>
    </citation>
    <scope>NUCLEOTIDE SEQUENCE [LARGE SCALE GENOMIC DNA]</scope>
    <source>
        <strain evidence="1 2">YIM 132548</strain>
    </source>
</reference>
<dbReference type="EMBL" id="VZZJ01000007">
    <property type="protein sequence ID" value="KAB1073640.1"/>
    <property type="molecule type" value="Genomic_DNA"/>
</dbReference>
<dbReference type="AlphaFoldDB" id="A0A6N6MTH7"/>
<keyword evidence="2" id="KW-1185">Reference proteome</keyword>
<gene>
    <name evidence="1" type="ORF">F6X51_10625</name>
</gene>
<evidence type="ECO:0000313" key="2">
    <source>
        <dbReference type="Proteomes" id="UP000441523"/>
    </source>
</evidence>
<proteinExistence type="predicted"/>
<accession>A0A6N6MTH7</accession>
<dbReference type="RefSeq" id="WP_150963373.1">
    <property type="nucleotide sequence ID" value="NZ_VZZJ01000007.1"/>
</dbReference>
<name>A0A6N6MTH7_9HYPH</name>
<evidence type="ECO:0000313" key="1">
    <source>
        <dbReference type="EMBL" id="KAB1073640.1"/>
    </source>
</evidence>
<dbReference type="Proteomes" id="UP000441523">
    <property type="component" value="Unassembled WGS sequence"/>
</dbReference>
<sequence length="87" mass="9192">MDFSDQVHVILVDRASLAGEAQGVLCFAVRCATADEALTLVRGGLAFGEAARDSGIRLSVAEGKALNLQSNRPKLITELLAKPLPED</sequence>